<protein>
    <recommendedName>
        <fullName evidence="5">WD40 repeat domain-containing protein</fullName>
    </recommendedName>
</protein>
<evidence type="ECO:0000313" key="3">
    <source>
        <dbReference type="EMBL" id="TYA09981.1"/>
    </source>
</evidence>
<dbReference type="PROSITE" id="PS51257">
    <property type="entry name" value="PROKAR_LIPOPROTEIN"/>
    <property type="match status" value="1"/>
</dbReference>
<feature type="chain" id="PRO_5039539923" description="WD40 repeat domain-containing protein" evidence="2">
    <location>
        <begin position="23"/>
        <end position="285"/>
    </location>
</feature>
<dbReference type="AlphaFoldDB" id="A0A5D0CJH6"/>
<feature type="signal peptide" evidence="2">
    <location>
        <begin position="1"/>
        <end position="22"/>
    </location>
</feature>
<evidence type="ECO:0000256" key="1">
    <source>
        <dbReference type="SAM" id="MobiDB-lite"/>
    </source>
</evidence>
<keyword evidence="2" id="KW-0732">Signal</keyword>
<feature type="region of interest" description="Disordered" evidence="1">
    <location>
        <begin position="27"/>
        <end position="66"/>
    </location>
</feature>
<evidence type="ECO:0000256" key="2">
    <source>
        <dbReference type="SAM" id="SignalP"/>
    </source>
</evidence>
<name>A0A5D0CJH6_9BACL</name>
<sequence length="285" mass="30971">MNRGIGWVTASALLLLALTGCAGHEAGKTDTPGAGNTAADRLQEKPASSGTEMKQGEKSDPATNETVENSLAYYEPDLEIKQEAQEGKVVWMSGHVELVIEKSPKEVHALSVKTNGKTYSLKPEREPSSVEAMALSVTGKFLAVDLFQNNVGHEILILNLENGDQINLNQLASGKNEGVETIHAYNWSPDGSILAYAYGDTSSSSIAAYDFEKETALNLAEDAPYISTAYILWSTDGEVIDAISEQPSDQFKLHRYSVKGGTVEEVADVKREELQRYNKYRPSAP</sequence>
<evidence type="ECO:0000313" key="4">
    <source>
        <dbReference type="Proteomes" id="UP000325218"/>
    </source>
</evidence>
<dbReference type="InterPro" id="IPR011044">
    <property type="entry name" value="Quino_amine_DH_bsu"/>
</dbReference>
<proteinExistence type="predicted"/>
<accession>A0A5D0CJH6</accession>
<dbReference type="InterPro" id="IPR011042">
    <property type="entry name" value="6-blade_b-propeller_TolB-like"/>
</dbReference>
<gene>
    <name evidence="3" type="ORF">FRY98_25580</name>
</gene>
<keyword evidence="4" id="KW-1185">Reference proteome</keyword>
<dbReference type="SUPFAM" id="SSF50969">
    <property type="entry name" value="YVTN repeat-like/Quinoprotein amine dehydrogenase"/>
    <property type="match status" value="1"/>
</dbReference>
<dbReference type="EMBL" id="VSDO01000006">
    <property type="protein sequence ID" value="TYA09981.1"/>
    <property type="molecule type" value="Genomic_DNA"/>
</dbReference>
<dbReference type="RefSeq" id="WP_148457552.1">
    <property type="nucleotide sequence ID" value="NZ_VSDO01000006.1"/>
</dbReference>
<evidence type="ECO:0008006" key="5">
    <source>
        <dbReference type="Google" id="ProtNLM"/>
    </source>
</evidence>
<dbReference type="OrthoDB" id="2628551at2"/>
<comment type="caution">
    <text evidence="3">The sequence shown here is derived from an EMBL/GenBank/DDBJ whole genome shotgun (WGS) entry which is preliminary data.</text>
</comment>
<reference evidence="3 4" key="1">
    <citation type="submission" date="2019-08" db="EMBL/GenBank/DDBJ databases">
        <title>Genome sequencing of Paenibacillus faecis DSM 23593(T).</title>
        <authorList>
            <person name="Kook J.-K."/>
            <person name="Park S.-N."/>
            <person name="Lim Y.K."/>
        </authorList>
    </citation>
    <scope>NUCLEOTIDE SEQUENCE [LARGE SCALE GENOMIC DNA]</scope>
    <source>
        <strain evidence="3 4">DSM 23593</strain>
    </source>
</reference>
<organism evidence="3 4">
    <name type="scientific">Paenibacillus faecis</name>
    <dbReference type="NCBI Taxonomy" id="862114"/>
    <lineage>
        <taxon>Bacteria</taxon>
        <taxon>Bacillati</taxon>
        <taxon>Bacillota</taxon>
        <taxon>Bacilli</taxon>
        <taxon>Bacillales</taxon>
        <taxon>Paenibacillaceae</taxon>
        <taxon>Paenibacillus</taxon>
    </lineage>
</organism>
<dbReference type="Proteomes" id="UP000325218">
    <property type="component" value="Unassembled WGS sequence"/>
</dbReference>
<dbReference type="Gene3D" id="2.120.10.30">
    <property type="entry name" value="TolB, C-terminal domain"/>
    <property type="match status" value="1"/>
</dbReference>